<dbReference type="RefSeq" id="XP_022235134.1">
    <property type="nucleotide sequence ID" value="XM_022379426.1"/>
</dbReference>
<accession>A0ABM1RUS9</accession>
<feature type="non-terminal residue" evidence="2">
    <location>
        <position position="1"/>
    </location>
</feature>
<dbReference type="Gene3D" id="1.25.40.10">
    <property type="entry name" value="Tetratricopeptide repeat domain"/>
    <property type="match status" value="1"/>
</dbReference>
<dbReference type="Proteomes" id="UP000694941">
    <property type="component" value="Unplaced"/>
</dbReference>
<evidence type="ECO:0000313" key="2">
    <source>
        <dbReference type="RefSeq" id="XP_022235134.1"/>
    </source>
</evidence>
<sequence>KDDDEDEEEEDEITRTDLRECTCHVVKVTVLSEMAWHWKMIGKKHMSLMYLLQSGEAALENGEYVQTTLVVKEAVNFIKEIQEEETIHMSSTKQLSNDLTRAKVECYRLLAQAKLYLGNMDEGMCDLQEGLRLLGTNLSEVSKHNDAIHYATKALERTSPEFVYLESRCLGVASLYSLENGDYQSAINYANHKLDMMIRTSPPFKQVLEAFILVFDCYTYDPKRRNKTTEEAAMKLCSWRFNNKDVIPANEVQAISHTLQAIMFLKFTQNELNGAIEIGFQVLKILQKIHDLNRIIKVLPILSQAVMFSINPIRSVESLVQLKECSVEIENNTGLALYYGGLAEVIVKETFKVSGEYLHECRGFAQEPYKEAHYTHHPDVEFYLTSCLALWCVSFGMDLKTEIRLKWYKKAKKKKKDVPLKLRKSFWSISASFNMLEVRVHHMNSDYRNDISKLRLEKNNILKSLNELTYEMRESFPVLEMKVNRVTKELSNVWNFIKSLH</sequence>
<dbReference type="InterPro" id="IPR011990">
    <property type="entry name" value="TPR-like_helical_dom_sf"/>
</dbReference>
<gene>
    <name evidence="2" type="primary">LOC111083142</name>
</gene>
<dbReference type="GeneID" id="111083142"/>
<keyword evidence="1" id="KW-1185">Reference proteome</keyword>
<evidence type="ECO:0000313" key="1">
    <source>
        <dbReference type="Proteomes" id="UP000694941"/>
    </source>
</evidence>
<protein>
    <submittedName>
        <fullName evidence="2">Uncharacterized protein LOC111083142</fullName>
    </submittedName>
</protein>
<proteinExistence type="predicted"/>
<name>A0ABM1RUS9_LIMPO</name>
<dbReference type="SUPFAM" id="SSF48452">
    <property type="entry name" value="TPR-like"/>
    <property type="match status" value="1"/>
</dbReference>
<reference evidence="2" key="1">
    <citation type="submission" date="2025-08" db="UniProtKB">
        <authorList>
            <consortium name="RefSeq"/>
        </authorList>
    </citation>
    <scope>IDENTIFICATION</scope>
    <source>
        <tissue evidence="2">Muscle</tissue>
    </source>
</reference>
<organism evidence="1 2">
    <name type="scientific">Limulus polyphemus</name>
    <name type="common">Atlantic horseshoe crab</name>
    <dbReference type="NCBI Taxonomy" id="6850"/>
    <lineage>
        <taxon>Eukaryota</taxon>
        <taxon>Metazoa</taxon>
        <taxon>Ecdysozoa</taxon>
        <taxon>Arthropoda</taxon>
        <taxon>Chelicerata</taxon>
        <taxon>Merostomata</taxon>
        <taxon>Xiphosura</taxon>
        <taxon>Limulidae</taxon>
        <taxon>Limulus</taxon>
    </lineage>
</organism>